<dbReference type="Pfam" id="PF13091">
    <property type="entry name" value="PLDc_2"/>
    <property type="match status" value="1"/>
</dbReference>
<dbReference type="PANTHER" id="PTHR21248">
    <property type="entry name" value="CARDIOLIPIN SYNTHASE"/>
    <property type="match status" value="1"/>
</dbReference>
<feature type="domain" description="PLD phosphodiesterase" evidence="1">
    <location>
        <begin position="203"/>
        <end position="233"/>
    </location>
</feature>
<accession>A0ABV7LL47</accession>
<sequence length="476" mass="53400">MMTLGALLVLLLVAWLAMAWWHAHKPLPAGLGVTAPWREAHALRLLADETFYDAQQRRHCRQAIFDEMFRLIGQARRLVVIDIFQFNDPNDTDDDCHRRLAQELCTVLLNRKAAVPELEMILITDSINSVYGGRPTPHLDALQKAGIRVVVTNLAPSRDPNPSWSALWRLFFRWLGNTPRGGWLSNPLGPGKVTLRSYLAVLNFNANHRKTLVVDHGNDWMAVVSSSNADDGSSAYLDTALRFAGPAALDLLAAESAIAGLSGLGHTELPAMPAVTTALPSLPRLRVLTEGAIREALLAIIDDARDDERLDLAVLYLSHRGVIQALKNAHRRGVSIRILLDPNRAHFGRPSPGIPNCQVAWELHRAGLSIRWYDTPGDLAHSKVLLRSGGERPAELLLGSANFTRRSLDDFNLEADILLCADQQHPVIRERLATFERHWHNRAGERFSAPFDTHVDPSRWRYWRYRWMEASGWSTF</sequence>
<organism evidence="2 3">
    <name type="scientific">Litchfieldella rifensis</name>
    <dbReference type="NCBI Taxonomy" id="762643"/>
    <lineage>
        <taxon>Bacteria</taxon>
        <taxon>Pseudomonadati</taxon>
        <taxon>Pseudomonadota</taxon>
        <taxon>Gammaproteobacteria</taxon>
        <taxon>Oceanospirillales</taxon>
        <taxon>Halomonadaceae</taxon>
        <taxon>Litchfieldella</taxon>
    </lineage>
</organism>
<keyword evidence="3" id="KW-1185">Reference proteome</keyword>
<dbReference type="Gene3D" id="3.30.870.10">
    <property type="entry name" value="Endonuclease Chain A"/>
    <property type="match status" value="2"/>
</dbReference>
<name>A0ABV7LL47_9GAMM</name>
<dbReference type="RefSeq" id="WP_386772251.1">
    <property type="nucleotide sequence ID" value="NZ_JBHRUG010000013.1"/>
</dbReference>
<dbReference type="EMBL" id="JBHRUG010000013">
    <property type="protein sequence ID" value="MFC3283188.1"/>
    <property type="molecule type" value="Genomic_DNA"/>
</dbReference>
<comment type="caution">
    <text evidence="2">The sequence shown here is derived from an EMBL/GenBank/DDBJ whole genome shotgun (WGS) entry which is preliminary data.</text>
</comment>
<dbReference type="SUPFAM" id="SSF56024">
    <property type="entry name" value="Phospholipase D/nuclease"/>
    <property type="match status" value="2"/>
</dbReference>
<evidence type="ECO:0000313" key="2">
    <source>
        <dbReference type="EMBL" id="MFC3283188.1"/>
    </source>
</evidence>
<proteinExistence type="predicted"/>
<gene>
    <name evidence="2" type="ORF">ACFOEV_06125</name>
</gene>
<evidence type="ECO:0000259" key="1">
    <source>
        <dbReference type="PROSITE" id="PS50035"/>
    </source>
</evidence>
<dbReference type="InterPro" id="IPR001736">
    <property type="entry name" value="PLipase_D/transphosphatidylase"/>
</dbReference>
<dbReference type="PANTHER" id="PTHR21248:SF22">
    <property type="entry name" value="PHOSPHOLIPASE D"/>
    <property type="match status" value="1"/>
</dbReference>
<dbReference type="Proteomes" id="UP001595579">
    <property type="component" value="Unassembled WGS sequence"/>
</dbReference>
<dbReference type="PROSITE" id="PS50035">
    <property type="entry name" value="PLD"/>
    <property type="match status" value="1"/>
</dbReference>
<protein>
    <submittedName>
        <fullName evidence="2">Phospholipase D-like domain-containing protein</fullName>
    </submittedName>
</protein>
<evidence type="ECO:0000313" key="3">
    <source>
        <dbReference type="Proteomes" id="UP001595579"/>
    </source>
</evidence>
<dbReference type="InterPro" id="IPR025202">
    <property type="entry name" value="PLD-like_dom"/>
</dbReference>
<reference evidence="3" key="1">
    <citation type="journal article" date="2019" name="Int. J. Syst. Evol. Microbiol.">
        <title>The Global Catalogue of Microorganisms (GCM) 10K type strain sequencing project: providing services to taxonomists for standard genome sequencing and annotation.</title>
        <authorList>
            <consortium name="The Broad Institute Genomics Platform"/>
            <consortium name="The Broad Institute Genome Sequencing Center for Infectious Disease"/>
            <person name="Wu L."/>
            <person name="Ma J."/>
        </authorList>
    </citation>
    <scope>NUCLEOTIDE SEQUENCE [LARGE SCALE GENOMIC DNA]</scope>
    <source>
        <strain evidence="3">CECT 7698</strain>
    </source>
</reference>